<evidence type="ECO:0000259" key="1">
    <source>
        <dbReference type="Pfam" id="PF13601"/>
    </source>
</evidence>
<dbReference type="Proteomes" id="UP001171916">
    <property type="component" value="Unassembled WGS sequence"/>
</dbReference>
<comment type="caution">
    <text evidence="2">The sequence shown here is derived from an EMBL/GenBank/DDBJ whole genome shotgun (WGS) entry which is preliminary data.</text>
</comment>
<name>A0ABT7Y9K0_9BACT</name>
<accession>A0ABT7Y9K0</accession>
<gene>
    <name evidence="2" type="ORF">QVH07_03520</name>
</gene>
<dbReference type="InterPro" id="IPR036388">
    <property type="entry name" value="WH-like_DNA-bd_sf"/>
</dbReference>
<dbReference type="PANTHER" id="PTHR37318">
    <property type="entry name" value="BSL7504 PROTEIN"/>
    <property type="match status" value="1"/>
</dbReference>
<reference evidence="2" key="1">
    <citation type="submission" date="2023-06" db="EMBL/GenBank/DDBJ databases">
        <title>Robiginitalea aurantiacus sp. nov. and Algoriphagus sediminis sp. nov., isolated from coastal sediment.</title>
        <authorList>
            <person name="Zhou Z.Y."/>
            <person name="An J."/>
            <person name="Jia Y.W."/>
            <person name="Du Z.J."/>
        </authorList>
    </citation>
    <scope>NUCLEOTIDE SEQUENCE</scope>
    <source>
        <strain evidence="2">C2-7</strain>
    </source>
</reference>
<dbReference type="RefSeq" id="WP_289998761.1">
    <property type="nucleotide sequence ID" value="NZ_JAUEPH010000002.1"/>
</dbReference>
<organism evidence="2 3">
    <name type="scientific">Algoriphagus sediminis</name>
    <dbReference type="NCBI Taxonomy" id="3057113"/>
    <lineage>
        <taxon>Bacteria</taxon>
        <taxon>Pseudomonadati</taxon>
        <taxon>Bacteroidota</taxon>
        <taxon>Cytophagia</taxon>
        <taxon>Cytophagales</taxon>
        <taxon>Cyclobacteriaceae</taxon>
        <taxon>Algoriphagus</taxon>
    </lineage>
</organism>
<dbReference type="Pfam" id="PF13601">
    <property type="entry name" value="HTH_34"/>
    <property type="match status" value="1"/>
</dbReference>
<dbReference type="PANTHER" id="PTHR37318:SF1">
    <property type="entry name" value="BSL7504 PROTEIN"/>
    <property type="match status" value="1"/>
</dbReference>
<proteinExistence type="predicted"/>
<dbReference type="InterPro" id="IPR036390">
    <property type="entry name" value="WH_DNA-bd_sf"/>
</dbReference>
<dbReference type="EMBL" id="JAUEPH010000002">
    <property type="protein sequence ID" value="MDN3203197.1"/>
    <property type="molecule type" value="Genomic_DNA"/>
</dbReference>
<evidence type="ECO:0000313" key="2">
    <source>
        <dbReference type="EMBL" id="MDN3203197.1"/>
    </source>
</evidence>
<evidence type="ECO:0000313" key="3">
    <source>
        <dbReference type="Proteomes" id="UP001171916"/>
    </source>
</evidence>
<dbReference type="Gene3D" id="1.10.10.10">
    <property type="entry name" value="Winged helix-like DNA-binding domain superfamily/Winged helix DNA-binding domain"/>
    <property type="match status" value="1"/>
</dbReference>
<keyword evidence="3" id="KW-1185">Reference proteome</keyword>
<protein>
    <submittedName>
        <fullName evidence="2">Transcriptional regulator</fullName>
    </submittedName>
</protein>
<dbReference type="InterPro" id="IPR027395">
    <property type="entry name" value="WH_DNA-bd_dom"/>
</dbReference>
<sequence length="100" mass="11592">MAASYDKAFENVIRLRVMSILMVNESYDFNSFKELMDVTDGNLATHLRKLEEKGFINVKKSFIGRKPQTSYRVSKEGKKAFEAHLNFLEQVINENKNNSK</sequence>
<feature type="domain" description="Winged helix DNA-binding" evidence="1">
    <location>
        <begin position="13"/>
        <end position="92"/>
    </location>
</feature>
<dbReference type="SUPFAM" id="SSF46785">
    <property type="entry name" value="Winged helix' DNA-binding domain"/>
    <property type="match status" value="1"/>
</dbReference>